<reference evidence="9" key="1">
    <citation type="submission" date="2021-07" db="EMBL/GenBank/DDBJ databases">
        <authorList>
            <person name="Durling M."/>
        </authorList>
    </citation>
    <scope>NUCLEOTIDE SEQUENCE</scope>
</reference>
<keyword evidence="6" id="KW-0539">Nucleus</keyword>
<evidence type="ECO:0000256" key="5">
    <source>
        <dbReference type="ARBA" id="ARBA00023163"/>
    </source>
</evidence>
<evidence type="ECO:0000313" key="9">
    <source>
        <dbReference type="EMBL" id="CAG8962345.1"/>
    </source>
</evidence>
<accession>A0A9N9Q0C6</accession>
<dbReference type="EMBL" id="CAJVRL010000127">
    <property type="protein sequence ID" value="CAG8962345.1"/>
    <property type="molecule type" value="Genomic_DNA"/>
</dbReference>
<protein>
    <recommendedName>
        <fullName evidence="8">Zn(2)-C6 fungal-type domain-containing protein</fullName>
    </recommendedName>
</protein>
<dbReference type="InterPro" id="IPR001138">
    <property type="entry name" value="Zn2Cys6_DnaBD"/>
</dbReference>
<feature type="region of interest" description="Disordered" evidence="7">
    <location>
        <begin position="1"/>
        <end position="60"/>
    </location>
</feature>
<keyword evidence="10" id="KW-1185">Reference proteome</keyword>
<dbReference type="CDD" id="cd12148">
    <property type="entry name" value="fungal_TF_MHR"/>
    <property type="match status" value="1"/>
</dbReference>
<comment type="caution">
    <text evidence="9">The sequence shown here is derived from an EMBL/GenBank/DDBJ whole genome shotgun (WGS) entry which is preliminary data.</text>
</comment>
<dbReference type="AlphaFoldDB" id="A0A9N9Q0C6"/>
<evidence type="ECO:0000256" key="4">
    <source>
        <dbReference type="ARBA" id="ARBA00023125"/>
    </source>
</evidence>
<evidence type="ECO:0000259" key="8">
    <source>
        <dbReference type="PROSITE" id="PS50048"/>
    </source>
</evidence>
<dbReference type="InterPro" id="IPR036864">
    <property type="entry name" value="Zn2-C6_fun-type_DNA-bd_sf"/>
</dbReference>
<dbReference type="GO" id="GO:0008270">
    <property type="term" value="F:zinc ion binding"/>
    <property type="evidence" value="ECO:0007669"/>
    <property type="project" value="InterPro"/>
</dbReference>
<feature type="region of interest" description="Disordered" evidence="7">
    <location>
        <begin position="151"/>
        <end position="186"/>
    </location>
</feature>
<dbReference type="PROSITE" id="PS50048">
    <property type="entry name" value="ZN2_CY6_FUNGAL_2"/>
    <property type="match status" value="1"/>
</dbReference>
<feature type="compositionally biased region" description="Low complexity" evidence="7">
    <location>
        <begin position="9"/>
        <end position="23"/>
    </location>
</feature>
<dbReference type="Pfam" id="PF00172">
    <property type="entry name" value="Zn_clus"/>
    <property type="match status" value="1"/>
</dbReference>
<dbReference type="InterPro" id="IPR051089">
    <property type="entry name" value="prtT"/>
</dbReference>
<sequence>MKRARTEESSTSPLTSTSTYSSLKPNHVTQDGTPGHTHTQDRGSDPAGKDGIQPSTAMAGRVVKVSKKVQACTECQSRKIKCDLNQGRSSCTRCEKKNLKCTINKSLQSILVDEAEWKVGMQNSSQQLQAAVGEILNVLNLPKLSSFGPKAPSVVKDGSPMPQRLGQYDSATASQTEQRTSPQETIEVTPRTMPMTRENSNEPETSQEETLIGAPMGTLYEVTKLRHLRNPEANDSFRSPLETDFISRGDIGIKDALDLFGVFNRSLNHYLWGGIALVHSSLDSVRKSSSLLLAAILCVTALHIPGKAAIFDICYAEFTSLVSNSMLNRSHCFDTVRGLCIGAFWISDLSWKLSGHAVRIGTELNLHRSYYRARKTNGLEHLDAARLWYLLYVCDHHFSIAFGRPPVIHEDQAIANHENFLKLPGTAQPDLRLLSQVALFIILTKMYNIFGPDIDHILEEYDLALLRGFNMDLDGWRMRWESQLDPNPFISTYPSKGVALHYHFSKLQLNSLSLRGFKELPPTELSPSRREYANLAISSAISILQLVITQQDIREGLVGVPLYLQTMITYAAVFLHKVQRKWKSLHLVSDAKVARELIQQTIDILKRVRASERHLAYQIANGLEKMLDRAKIEDQSSSSNSATGIPGYEASDIAPFSVYGDSMDLFDEHYFPLGFFDVTSITGAAPHMNQDDRIIM</sequence>
<keyword evidence="2" id="KW-0479">Metal-binding</keyword>
<evidence type="ECO:0000256" key="6">
    <source>
        <dbReference type="ARBA" id="ARBA00023242"/>
    </source>
</evidence>
<dbReference type="SUPFAM" id="SSF57701">
    <property type="entry name" value="Zn2/Cys6 DNA-binding domain"/>
    <property type="match status" value="1"/>
</dbReference>
<feature type="compositionally biased region" description="Polar residues" evidence="7">
    <location>
        <begin position="169"/>
        <end position="186"/>
    </location>
</feature>
<name>A0A9N9Q0C6_9HELO</name>
<dbReference type="CDD" id="cd00067">
    <property type="entry name" value="GAL4"/>
    <property type="match status" value="1"/>
</dbReference>
<keyword evidence="3" id="KW-0805">Transcription regulation</keyword>
<evidence type="ECO:0000256" key="1">
    <source>
        <dbReference type="ARBA" id="ARBA00004123"/>
    </source>
</evidence>
<gene>
    <name evidence="9" type="ORF">HYFRA_00005401</name>
</gene>
<dbReference type="Proteomes" id="UP000696280">
    <property type="component" value="Unassembled WGS sequence"/>
</dbReference>
<keyword evidence="4" id="KW-0238">DNA-binding</keyword>
<evidence type="ECO:0000256" key="7">
    <source>
        <dbReference type="SAM" id="MobiDB-lite"/>
    </source>
</evidence>
<organism evidence="9 10">
    <name type="scientific">Hymenoscyphus fraxineus</name>
    <dbReference type="NCBI Taxonomy" id="746836"/>
    <lineage>
        <taxon>Eukaryota</taxon>
        <taxon>Fungi</taxon>
        <taxon>Dikarya</taxon>
        <taxon>Ascomycota</taxon>
        <taxon>Pezizomycotina</taxon>
        <taxon>Leotiomycetes</taxon>
        <taxon>Helotiales</taxon>
        <taxon>Helotiaceae</taxon>
        <taxon>Hymenoscyphus</taxon>
    </lineage>
</organism>
<keyword evidence="5" id="KW-0804">Transcription</keyword>
<dbReference type="PANTHER" id="PTHR31845:SF17">
    <property type="entry name" value="ZN(II)2CYS6 TRANSCRIPTION FACTOR (EUROFUNG)"/>
    <property type="match status" value="1"/>
</dbReference>
<dbReference type="InterPro" id="IPR007219">
    <property type="entry name" value="XnlR_reg_dom"/>
</dbReference>
<dbReference type="GO" id="GO:0006351">
    <property type="term" value="P:DNA-templated transcription"/>
    <property type="evidence" value="ECO:0007669"/>
    <property type="project" value="InterPro"/>
</dbReference>
<feature type="domain" description="Zn(2)-C6 fungal-type" evidence="8">
    <location>
        <begin position="71"/>
        <end position="103"/>
    </location>
</feature>
<comment type="subcellular location">
    <subcellularLocation>
        <location evidence="1">Nucleus</location>
    </subcellularLocation>
</comment>
<dbReference type="Pfam" id="PF04082">
    <property type="entry name" value="Fungal_trans"/>
    <property type="match status" value="1"/>
</dbReference>
<evidence type="ECO:0000256" key="2">
    <source>
        <dbReference type="ARBA" id="ARBA00022723"/>
    </source>
</evidence>
<evidence type="ECO:0000313" key="10">
    <source>
        <dbReference type="Proteomes" id="UP000696280"/>
    </source>
</evidence>
<dbReference type="Gene3D" id="4.10.240.10">
    <property type="entry name" value="Zn(2)-C6 fungal-type DNA-binding domain"/>
    <property type="match status" value="1"/>
</dbReference>
<dbReference type="PANTHER" id="PTHR31845">
    <property type="entry name" value="FINGER DOMAIN PROTEIN, PUTATIVE-RELATED"/>
    <property type="match status" value="1"/>
</dbReference>
<dbReference type="GO" id="GO:0000976">
    <property type="term" value="F:transcription cis-regulatory region binding"/>
    <property type="evidence" value="ECO:0007669"/>
    <property type="project" value="TreeGrafter"/>
</dbReference>
<dbReference type="SMART" id="SM00066">
    <property type="entry name" value="GAL4"/>
    <property type="match status" value="1"/>
</dbReference>
<dbReference type="OrthoDB" id="4060227at2759"/>
<proteinExistence type="predicted"/>
<dbReference type="SMART" id="SM00906">
    <property type="entry name" value="Fungal_trans"/>
    <property type="match status" value="1"/>
</dbReference>
<feature type="compositionally biased region" description="Basic and acidic residues" evidence="7">
    <location>
        <begin position="38"/>
        <end position="48"/>
    </location>
</feature>
<evidence type="ECO:0000256" key="3">
    <source>
        <dbReference type="ARBA" id="ARBA00023015"/>
    </source>
</evidence>
<dbReference type="GO" id="GO:0005634">
    <property type="term" value="C:nucleus"/>
    <property type="evidence" value="ECO:0007669"/>
    <property type="project" value="UniProtKB-SubCell"/>
</dbReference>
<dbReference type="GO" id="GO:0000981">
    <property type="term" value="F:DNA-binding transcription factor activity, RNA polymerase II-specific"/>
    <property type="evidence" value="ECO:0007669"/>
    <property type="project" value="InterPro"/>
</dbReference>